<organism evidence="4 5">
    <name type="scientific">Xylaria multiplex</name>
    <dbReference type="NCBI Taxonomy" id="323545"/>
    <lineage>
        <taxon>Eukaryota</taxon>
        <taxon>Fungi</taxon>
        <taxon>Dikarya</taxon>
        <taxon>Ascomycota</taxon>
        <taxon>Pezizomycotina</taxon>
        <taxon>Sordariomycetes</taxon>
        <taxon>Xylariomycetidae</taxon>
        <taxon>Xylariales</taxon>
        <taxon>Xylariaceae</taxon>
        <taxon>Xylaria</taxon>
    </lineage>
</organism>
<evidence type="ECO:0000256" key="1">
    <source>
        <dbReference type="ARBA" id="ARBA00008056"/>
    </source>
</evidence>
<sequence length="368" mass="40916">MFRWPPTVDAGPIFPASKSGSISSARLSFATELVSILKAYGFARVRNHGVAPVITKRLFKFHRQFFDLPLSTKLTVQHPGGESPARGYSPWAYEKTAVIRPDLHATSSRQKPTQMLLDAREQFAMGPPSDTKFETPRLGEGSLPGFDTAMSDSYRQIAKTCSELVNAIEEGLGAPPGCISGPTAGGKGAELNLNFYPEVERSVLEDELDALKMEGGHVKDDQKAATMRRIWPHSDLGVVSVLFQDSIGETGLEVQLRGPQQNKFMPVSVEDDNDLVLLVSNTLERWTNGQLQAAVHRVGLPPAISRLEYTSEFERILVPERRSAVMFFRASPTVDLHPLPYFISPENPAKYEHITAEEYLRGYNRRLY</sequence>
<protein>
    <recommendedName>
        <fullName evidence="6">Fe2OG dioxygenase domain-containing protein</fullName>
    </recommendedName>
</protein>
<dbReference type="PANTHER" id="PTHR47990">
    <property type="entry name" value="2-OXOGLUTARATE (2OG) AND FE(II)-DEPENDENT OXYGENASE SUPERFAMILY PROTEIN-RELATED"/>
    <property type="match status" value="1"/>
</dbReference>
<comment type="similarity">
    <text evidence="1">Belongs to the iron/ascorbate-dependent oxidoreductase family.</text>
</comment>
<evidence type="ECO:0000259" key="3">
    <source>
        <dbReference type="Pfam" id="PF14226"/>
    </source>
</evidence>
<dbReference type="InterPro" id="IPR026992">
    <property type="entry name" value="DIOX_N"/>
</dbReference>
<dbReference type="EMBL" id="WUBL01000036">
    <property type="protein sequence ID" value="KAF2969440.1"/>
    <property type="molecule type" value="Genomic_DNA"/>
</dbReference>
<dbReference type="Gene3D" id="2.60.120.330">
    <property type="entry name" value="B-lactam Antibiotic, Isopenicillin N Synthase, Chain"/>
    <property type="match status" value="1"/>
</dbReference>
<feature type="domain" description="Non-haem dioxygenase N-terminal" evidence="3">
    <location>
        <begin position="23"/>
        <end position="128"/>
    </location>
</feature>
<dbReference type="InParanoid" id="A0A7C8IRL3"/>
<evidence type="ECO:0000313" key="4">
    <source>
        <dbReference type="EMBL" id="KAF2969440.1"/>
    </source>
</evidence>
<evidence type="ECO:0000259" key="2">
    <source>
        <dbReference type="Pfam" id="PF03171"/>
    </source>
</evidence>
<reference evidence="4 5" key="1">
    <citation type="submission" date="2019-12" db="EMBL/GenBank/DDBJ databases">
        <title>Draft genome sequence of the ascomycete Xylaria multiplex DSM 110363.</title>
        <authorList>
            <person name="Buettner E."/>
            <person name="Kellner H."/>
        </authorList>
    </citation>
    <scope>NUCLEOTIDE SEQUENCE [LARGE SCALE GENOMIC DNA]</scope>
    <source>
        <strain evidence="4 5">DSM 110363</strain>
    </source>
</reference>
<gene>
    <name evidence="4" type="ORF">GQX73_g4105</name>
</gene>
<evidence type="ECO:0000313" key="5">
    <source>
        <dbReference type="Proteomes" id="UP000481858"/>
    </source>
</evidence>
<dbReference type="InterPro" id="IPR027443">
    <property type="entry name" value="IPNS-like_sf"/>
</dbReference>
<dbReference type="SUPFAM" id="SSF51197">
    <property type="entry name" value="Clavaminate synthase-like"/>
    <property type="match status" value="1"/>
</dbReference>
<evidence type="ECO:0008006" key="6">
    <source>
        <dbReference type="Google" id="ProtNLM"/>
    </source>
</evidence>
<accession>A0A7C8IRL3</accession>
<dbReference type="Proteomes" id="UP000481858">
    <property type="component" value="Unassembled WGS sequence"/>
</dbReference>
<dbReference type="Pfam" id="PF14226">
    <property type="entry name" value="DIOX_N"/>
    <property type="match status" value="1"/>
</dbReference>
<keyword evidence="5" id="KW-1185">Reference proteome</keyword>
<proteinExistence type="inferred from homology"/>
<dbReference type="InterPro" id="IPR044861">
    <property type="entry name" value="IPNS-like_FE2OG_OXY"/>
</dbReference>
<dbReference type="OrthoDB" id="288590at2759"/>
<dbReference type="InterPro" id="IPR050231">
    <property type="entry name" value="Iron_ascorbate_oxido_reductase"/>
</dbReference>
<feature type="domain" description="Isopenicillin N synthase-like Fe(2+) 2OG dioxygenase" evidence="2">
    <location>
        <begin position="229"/>
        <end position="306"/>
    </location>
</feature>
<comment type="caution">
    <text evidence="4">The sequence shown here is derived from an EMBL/GenBank/DDBJ whole genome shotgun (WGS) entry which is preliminary data.</text>
</comment>
<dbReference type="AlphaFoldDB" id="A0A7C8IRL3"/>
<name>A0A7C8IRL3_9PEZI</name>
<dbReference type="Pfam" id="PF03171">
    <property type="entry name" value="2OG-FeII_Oxy"/>
    <property type="match status" value="1"/>
</dbReference>